<evidence type="ECO:0000256" key="8">
    <source>
        <dbReference type="ARBA" id="ARBA00023027"/>
    </source>
</evidence>
<dbReference type="Gene3D" id="1.25.40.20">
    <property type="entry name" value="Ankyrin repeat-containing domain"/>
    <property type="match status" value="1"/>
</dbReference>
<keyword evidence="10" id="KW-0040">ANK repeat</keyword>
<dbReference type="GO" id="GO:0046872">
    <property type="term" value="F:metal ion binding"/>
    <property type="evidence" value="ECO:0007669"/>
    <property type="project" value="UniProtKB-KW"/>
</dbReference>
<dbReference type="Pfam" id="PF00293">
    <property type="entry name" value="NUDIX"/>
    <property type="match status" value="1"/>
</dbReference>
<evidence type="ECO:0000256" key="1">
    <source>
        <dbReference type="ARBA" id="ARBA00001946"/>
    </source>
</evidence>
<dbReference type="PANTHER" id="PTHR42904:SF6">
    <property type="entry name" value="NAD-CAPPED RNA HYDROLASE NUDT12"/>
    <property type="match status" value="1"/>
</dbReference>
<keyword evidence="6" id="KW-0378">Hydrolase</keyword>
<dbReference type="InterPro" id="IPR050241">
    <property type="entry name" value="NAD-cap_RNA_hydrolase_NudC"/>
</dbReference>
<dbReference type="GO" id="GO:0006742">
    <property type="term" value="P:NADP+ catabolic process"/>
    <property type="evidence" value="ECO:0007669"/>
    <property type="project" value="TreeGrafter"/>
</dbReference>
<keyword evidence="8" id="KW-0520">NAD</keyword>
<name>A0A6F9DNK5_9ASCI</name>
<dbReference type="EC" id="3.6.1.22" evidence="4"/>
<keyword evidence="5" id="KW-0479">Metal-binding</keyword>
<organism evidence="12">
    <name type="scientific">Phallusia mammillata</name>
    <dbReference type="NCBI Taxonomy" id="59560"/>
    <lineage>
        <taxon>Eukaryota</taxon>
        <taxon>Metazoa</taxon>
        <taxon>Chordata</taxon>
        <taxon>Tunicata</taxon>
        <taxon>Ascidiacea</taxon>
        <taxon>Phlebobranchia</taxon>
        <taxon>Ascidiidae</taxon>
        <taxon>Phallusia</taxon>
    </lineage>
</organism>
<dbReference type="Gene3D" id="3.90.79.20">
    <property type="match status" value="1"/>
</dbReference>
<reference evidence="12" key="1">
    <citation type="submission" date="2020-04" db="EMBL/GenBank/DDBJ databases">
        <authorList>
            <person name="Neveu A P."/>
        </authorList>
    </citation>
    <scope>NUCLEOTIDE SEQUENCE</scope>
    <source>
        <tissue evidence="12">Whole embryo</tissue>
    </source>
</reference>
<evidence type="ECO:0000256" key="6">
    <source>
        <dbReference type="ARBA" id="ARBA00022801"/>
    </source>
</evidence>
<evidence type="ECO:0000256" key="5">
    <source>
        <dbReference type="ARBA" id="ARBA00022723"/>
    </source>
</evidence>
<evidence type="ECO:0000259" key="11">
    <source>
        <dbReference type="PROSITE" id="PS51462"/>
    </source>
</evidence>
<evidence type="ECO:0000256" key="2">
    <source>
        <dbReference type="ARBA" id="ARBA00001947"/>
    </source>
</evidence>
<dbReference type="InterPro" id="IPR049734">
    <property type="entry name" value="NudC-like_C"/>
</dbReference>
<keyword evidence="7" id="KW-0460">Magnesium</keyword>
<evidence type="ECO:0000313" key="12">
    <source>
        <dbReference type="EMBL" id="CAB3264485.1"/>
    </source>
</evidence>
<dbReference type="InterPro" id="IPR036770">
    <property type="entry name" value="Ankyrin_rpt-contain_sf"/>
</dbReference>
<comment type="similarity">
    <text evidence="3">Belongs to the Nudix hydrolase family. NudC subfamily.</text>
</comment>
<protein>
    <recommendedName>
        <fullName evidence="4">NAD(+) diphosphatase</fullName>
        <ecNumber evidence="4">3.6.1.22</ecNumber>
    </recommendedName>
</protein>
<evidence type="ECO:0000256" key="4">
    <source>
        <dbReference type="ARBA" id="ARBA00012381"/>
    </source>
</evidence>
<evidence type="ECO:0000256" key="9">
    <source>
        <dbReference type="ARBA" id="ARBA00023679"/>
    </source>
</evidence>
<dbReference type="PRINTS" id="PR00502">
    <property type="entry name" value="NUDIXFAMILY"/>
</dbReference>
<dbReference type="SUPFAM" id="SSF48403">
    <property type="entry name" value="Ankyrin repeat"/>
    <property type="match status" value="1"/>
</dbReference>
<evidence type="ECO:0000256" key="10">
    <source>
        <dbReference type="PROSITE-ProRule" id="PRU00023"/>
    </source>
</evidence>
<sequence>MNSDNSDDRSDMHQTYVKRILEAAADGNVKTLQENKNALISVTTECRNKNGWTPLMLATRNGHIETMEFLLENGADPKAINKSGQTPLGIANFWNQSTSAQLIQKFLEPEKGMQYELVNHFSVSSVDRQSYKRTDTEHIETAKKSPTSKFLVFAEMQLVISQCQHPKRGTEVVWFSWSDVEKNLNSHEHDIIFLGVGDLASGRLLRETPTSCSSDVAYFAVNFKKELSEDDFPISHRKGAYAAAGMNQDLLRLSKEESGIVAQAKSVLAWHDKYIYCPTCGSSTNMGDAGYKRNCSNTECISHRGAHNTCFPRTDPVVIALIISKDGNKCLLCRQGRHPPRMYSCPAGFLEPGETIEDAARREVMEECGIHVGPLKYHSSQPWPFPSNLMIGLIGHAINDDITVDDVELEDAKYVNTLFLRVPLVDTNMKSICIFYSVRWFDRAEVATALIEGFKRPTGLIVPPHYAIAHQLMKAWLQMTSNL</sequence>
<dbReference type="PROSITE" id="PS50297">
    <property type="entry name" value="ANK_REP_REGION"/>
    <property type="match status" value="1"/>
</dbReference>
<dbReference type="PROSITE" id="PS50088">
    <property type="entry name" value="ANK_REPEAT"/>
    <property type="match status" value="1"/>
</dbReference>
<dbReference type="GO" id="GO:0005829">
    <property type="term" value="C:cytosol"/>
    <property type="evidence" value="ECO:0007669"/>
    <property type="project" value="TreeGrafter"/>
</dbReference>
<feature type="repeat" description="ANK" evidence="10">
    <location>
        <begin position="50"/>
        <end position="82"/>
    </location>
</feature>
<dbReference type="AlphaFoldDB" id="A0A6F9DNK5"/>
<dbReference type="GO" id="GO:0035529">
    <property type="term" value="F:NADH pyrophosphatase activity"/>
    <property type="evidence" value="ECO:0007669"/>
    <property type="project" value="TreeGrafter"/>
</dbReference>
<dbReference type="EMBL" id="LR788623">
    <property type="protein sequence ID" value="CAB3264485.1"/>
    <property type="molecule type" value="mRNA"/>
</dbReference>
<dbReference type="SUPFAM" id="SSF55811">
    <property type="entry name" value="Nudix"/>
    <property type="match status" value="1"/>
</dbReference>
<dbReference type="Pfam" id="PF12796">
    <property type="entry name" value="Ank_2"/>
    <property type="match status" value="1"/>
</dbReference>
<dbReference type="InterPro" id="IPR020476">
    <property type="entry name" value="Nudix_hydrolase"/>
</dbReference>
<dbReference type="Gene3D" id="3.90.79.10">
    <property type="entry name" value="Nucleoside Triphosphate Pyrophosphohydrolase"/>
    <property type="match status" value="1"/>
</dbReference>
<gene>
    <name evidence="12" type="primary">Nudt12-002</name>
</gene>
<dbReference type="GO" id="GO:0019677">
    <property type="term" value="P:NAD+ catabolic process"/>
    <property type="evidence" value="ECO:0007669"/>
    <property type="project" value="TreeGrafter"/>
</dbReference>
<evidence type="ECO:0000256" key="7">
    <source>
        <dbReference type="ARBA" id="ARBA00022842"/>
    </source>
</evidence>
<dbReference type="PROSITE" id="PS00893">
    <property type="entry name" value="NUDIX_BOX"/>
    <property type="match status" value="1"/>
</dbReference>
<dbReference type="PANTHER" id="PTHR42904">
    <property type="entry name" value="NUDIX HYDROLASE, NUDC SUBFAMILY"/>
    <property type="match status" value="1"/>
</dbReference>
<dbReference type="GO" id="GO:0005777">
    <property type="term" value="C:peroxisome"/>
    <property type="evidence" value="ECO:0007669"/>
    <property type="project" value="TreeGrafter"/>
</dbReference>
<dbReference type="InterPro" id="IPR020084">
    <property type="entry name" value="NUDIX_hydrolase_CS"/>
</dbReference>
<dbReference type="InterPro" id="IPR015797">
    <property type="entry name" value="NUDIX_hydrolase-like_dom_sf"/>
</dbReference>
<comment type="catalytic activity">
    <reaction evidence="9">
        <text>a 5'-end NAD(+)-phospho-ribonucleoside in mRNA + H2O = a 5'-end phospho-adenosine-phospho-ribonucleoside in mRNA + beta-nicotinamide D-ribonucleotide + 2 H(+)</text>
        <dbReference type="Rhea" id="RHEA:60876"/>
        <dbReference type="Rhea" id="RHEA-COMP:15698"/>
        <dbReference type="Rhea" id="RHEA-COMP:15719"/>
        <dbReference type="ChEBI" id="CHEBI:14649"/>
        <dbReference type="ChEBI" id="CHEBI:15377"/>
        <dbReference type="ChEBI" id="CHEBI:15378"/>
        <dbReference type="ChEBI" id="CHEBI:144029"/>
        <dbReference type="ChEBI" id="CHEBI:144051"/>
    </reaction>
    <physiologicalReaction direction="left-to-right" evidence="9">
        <dbReference type="Rhea" id="RHEA:60877"/>
    </physiologicalReaction>
</comment>
<evidence type="ECO:0000256" key="3">
    <source>
        <dbReference type="ARBA" id="ARBA00009595"/>
    </source>
</evidence>
<comment type="cofactor">
    <cofactor evidence="2">
        <name>Zn(2+)</name>
        <dbReference type="ChEBI" id="CHEBI:29105"/>
    </cofactor>
</comment>
<dbReference type="InterPro" id="IPR000086">
    <property type="entry name" value="NUDIX_hydrolase_dom"/>
</dbReference>
<comment type="cofactor">
    <cofactor evidence="1">
        <name>Mg(2+)</name>
        <dbReference type="ChEBI" id="CHEBI:18420"/>
    </cofactor>
</comment>
<dbReference type="InterPro" id="IPR002110">
    <property type="entry name" value="Ankyrin_rpt"/>
</dbReference>
<dbReference type="PROSITE" id="PS51462">
    <property type="entry name" value="NUDIX"/>
    <property type="match status" value="1"/>
</dbReference>
<dbReference type="SMART" id="SM00248">
    <property type="entry name" value="ANK"/>
    <property type="match status" value="1"/>
</dbReference>
<proteinExistence type="evidence at transcript level"/>
<accession>A0A6F9DNK5</accession>
<dbReference type="CDD" id="cd03429">
    <property type="entry name" value="NUDIX_NADH_pyrophosphatase_Nudt13"/>
    <property type="match status" value="1"/>
</dbReference>
<feature type="domain" description="Nudix hydrolase" evidence="11">
    <location>
        <begin position="312"/>
        <end position="464"/>
    </location>
</feature>